<keyword evidence="1" id="KW-0472">Membrane</keyword>
<dbReference type="Proteomes" id="UP000010744">
    <property type="component" value="Unassembled WGS sequence"/>
</dbReference>
<sequence>MSTKSFPTGMFEACSVVLTMTSPTPQNSNDFRAIVIHVAITVVLGLGLLLVGLGASESVQKVLVIASPVVVMIGAIAMLVRAYRVWKSGGRWQMWQGGAWFLLVFFIVMLFNSAPVLFESNTE</sequence>
<proteinExistence type="predicted"/>
<dbReference type="EMBL" id="BAHB01000108">
    <property type="protein sequence ID" value="GAB87735.1"/>
    <property type="molecule type" value="Genomic_DNA"/>
</dbReference>
<reference evidence="2 3" key="1">
    <citation type="submission" date="2012-08" db="EMBL/GenBank/DDBJ databases">
        <title>Whole genome shotgun sequence of Gordonia rubripertincta NBRC 101908.</title>
        <authorList>
            <person name="Takarada H."/>
            <person name="Hosoyama A."/>
            <person name="Tsuchikane K."/>
            <person name="Katsumata H."/>
            <person name="Baba S."/>
            <person name="Ohji S."/>
            <person name="Yamazaki S."/>
            <person name="Fujita N."/>
        </authorList>
    </citation>
    <scope>NUCLEOTIDE SEQUENCE [LARGE SCALE GENOMIC DNA]</scope>
    <source>
        <strain evidence="2 3">NBRC 101908</strain>
    </source>
</reference>
<evidence type="ECO:0000313" key="2">
    <source>
        <dbReference type="EMBL" id="GAB87735.1"/>
    </source>
</evidence>
<evidence type="ECO:0000313" key="3">
    <source>
        <dbReference type="Proteomes" id="UP000010744"/>
    </source>
</evidence>
<feature type="transmembrane region" description="Helical" evidence="1">
    <location>
        <begin position="34"/>
        <end position="55"/>
    </location>
</feature>
<keyword evidence="3" id="KW-1185">Reference proteome</keyword>
<comment type="caution">
    <text evidence="2">The sequence shown here is derived from an EMBL/GenBank/DDBJ whole genome shotgun (WGS) entry which is preliminary data.</text>
</comment>
<protein>
    <submittedName>
        <fullName evidence="2">Uncharacterized protein</fullName>
    </submittedName>
</protein>
<feature type="transmembrane region" description="Helical" evidence="1">
    <location>
        <begin position="98"/>
        <end position="118"/>
    </location>
</feature>
<gene>
    <name evidence="2" type="ORF">GORBP_108_00680</name>
</gene>
<keyword evidence="1" id="KW-1133">Transmembrane helix</keyword>
<feature type="transmembrane region" description="Helical" evidence="1">
    <location>
        <begin position="62"/>
        <end position="86"/>
    </location>
</feature>
<name>A0ABQ0HZN2_GORRU</name>
<keyword evidence="1" id="KW-0812">Transmembrane</keyword>
<accession>A0ABQ0HZN2</accession>
<evidence type="ECO:0000256" key="1">
    <source>
        <dbReference type="SAM" id="Phobius"/>
    </source>
</evidence>
<organism evidence="2 3">
    <name type="scientific">Gordonia rubripertincta NBRC 101908</name>
    <dbReference type="NCBI Taxonomy" id="1077975"/>
    <lineage>
        <taxon>Bacteria</taxon>
        <taxon>Bacillati</taxon>
        <taxon>Actinomycetota</taxon>
        <taxon>Actinomycetes</taxon>
        <taxon>Mycobacteriales</taxon>
        <taxon>Gordoniaceae</taxon>
        <taxon>Gordonia</taxon>
    </lineage>
</organism>